<dbReference type="AlphaFoldDB" id="A0A380S6H4"/>
<proteinExistence type="predicted"/>
<dbReference type="Pfam" id="PF08668">
    <property type="entry name" value="HDOD"/>
    <property type="match status" value="1"/>
</dbReference>
<dbReference type="PROSITE" id="PS50883">
    <property type="entry name" value="EAL"/>
    <property type="match status" value="1"/>
</dbReference>
<dbReference type="Pfam" id="PF00563">
    <property type="entry name" value="EAL"/>
    <property type="match status" value="1"/>
</dbReference>
<dbReference type="Proteomes" id="UP000255423">
    <property type="component" value="Unassembled WGS sequence"/>
</dbReference>
<dbReference type="PANTHER" id="PTHR33121:SF76">
    <property type="entry name" value="SIGNALING PROTEIN"/>
    <property type="match status" value="1"/>
</dbReference>
<feature type="domain" description="EAL" evidence="1">
    <location>
        <begin position="1"/>
        <end position="211"/>
    </location>
</feature>
<dbReference type="InterPro" id="IPR013976">
    <property type="entry name" value="HDOD"/>
</dbReference>
<accession>A0A380S6H4</accession>
<dbReference type="EMBL" id="UHJL01000003">
    <property type="protein sequence ID" value="SUQ24837.1"/>
    <property type="molecule type" value="Genomic_DNA"/>
</dbReference>
<dbReference type="InterPro" id="IPR001633">
    <property type="entry name" value="EAL_dom"/>
</dbReference>
<dbReference type="PANTHER" id="PTHR33121">
    <property type="entry name" value="CYCLIC DI-GMP PHOSPHODIESTERASE PDEF"/>
    <property type="match status" value="1"/>
</dbReference>
<dbReference type="GO" id="GO:0071111">
    <property type="term" value="F:cyclic-guanylate-specific phosphodiesterase activity"/>
    <property type="evidence" value="ECO:0007669"/>
    <property type="project" value="InterPro"/>
</dbReference>
<evidence type="ECO:0000259" key="1">
    <source>
        <dbReference type="PROSITE" id="PS50883"/>
    </source>
</evidence>
<dbReference type="InterPro" id="IPR035919">
    <property type="entry name" value="EAL_sf"/>
</dbReference>
<dbReference type="Gene3D" id="1.10.3210.10">
    <property type="entry name" value="Hypothetical protein af1432"/>
    <property type="match status" value="1"/>
</dbReference>
<dbReference type="SUPFAM" id="SSF141868">
    <property type="entry name" value="EAL domain-like"/>
    <property type="match status" value="1"/>
</dbReference>
<reference evidence="2 3" key="1">
    <citation type="submission" date="2017-08" db="EMBL/GenBank/DDBJ databases">
        <authorList>
            <person name="de Groot N.N."/>
        </authorList>
    </citation>
    <scope>NUCLEOTIDE SEQUENCE [LARGE SCALE GENOMIC DNA]</scope>
    <source>
        <strain evidence="2 3">HM2</strain>
    </source>
</reference>
<dbReference type="RefSeq" id="WP_109573212.1">
    <property type="nucleotide sequence ID" value="NZ_UHJL01000003.1"/>
</dbReference>
<dbReference type="InterPro" id="IPR050706">
    <property type="entry name" value="Cyclic-di-GMP_PDE-like"/>
</dbReference>
<protein>
    <submittedName>
        <fullName evidence="2">EAL and modified HD-GYP domain-containing signal transduction protein</fullName>
    </submittedName>
</protein>
<dbReference type="SUPFAM" id="SSF109604">
    <property type="entry name" value="HD-domain/PDEase-like"/>
    <property type="match status" value="1"/>
</dbReference>
<organism evidence="2 3">
    <name type="scientific">Fibrobacter succinogenes</name>
    <name type="common">Bacteroides succinogenes</name>
    <dbReference type="NCBI Taxonomy" id="833"/>
    <lineage>
        <taxon>Bacteria</taxon>
        <taxon>Pseudomonadati</taxon>
        <taxon>Fibrobacterota</taxon>
        <taxon>Fibrobacteria</taxon>
        <taxon>Fibrobacterales</taxon>
        <taxon>Fibrobacteraceae</taxon>
        <taxon>Fibrobacter</taxon>
    </lineage>
</organism>
<evidence type="ECO:0000313" key="3">
    <source>
        <dbReference type="Proteomes" id="UP000255423"/>
    </source>
</evidence>
<name>A0A380S6H4_FIBSU</name>
<dbReference type="SMART" id="SM00052">
    <property type="entry name" value="EAL"/>
    <property type="match status" value="1"/>
</dbReference>
<sequence length="287" mass="32758">MQSLAYLARQPILDREGKIFAYELLFRDSPSSDTAIIASDLQATAQVLENILNSIGLTRLVGESKAFINCSREILLDNLFGLLNPDRFVLEILEDVAVDENLIRAIQRHKSFGFELALDDFIMSDEYIRRFEPLFELVSYVKMDLVDNSPKDIAKAAQFFKAKNIKLLAEKVEDEPTYKRCKDIGYDFFQGFFFAKPEIVTGQKIDATSAAILEIIKLLRTRPTLEVLCDEFDKHPDISANLLQFVNSDVRNKPVIESVKGAIVWVGMKHIQEWLTIMLYAHLDSRS</sequence>
<evidence type="ECO:0000313" key="2">
    <source>
        <dbReference type="EMBL" id="SUQ24837.1"/>
    </source>
</evidence>
<gene>
    <name evidence="2" type="ORF">SAMN05661053_2251</name>
</gene>
<dbReference type="Gene3D" id="3.20.20.450">
    <property type="entry name" value="EAL domain"/>
    <property type="match status" value="1"/>
</dbReference>